<name>A0A2X2W0A6_CLOCO</name>
<dbReference type="Proteomes" id="UP000250223">
    <property type="component" value="Unassembled WGS sequence"/>
</dbReference>
<dbReference type="EMBL" id="UAWC01000007">
    <property type="protein sequence ID" value="SQB34318.1"/>
    <property type="molecule type" value="Genomic_DNA"/>
</dbReference>
<proteinExistence type="predicted"/>
<dbReference type="AlphaFoldDB" id="A0A2X2W0A6"/>
<evidence type="ECO:0000313" key="2">
    <source>
        <dbReference type="Proteomes" id="UP000250223"/>
    </source>
</evidence>
<evidence type="ECO:0000313" key="1">
    <source>
        <dbReference type="EMBL" id="SQB34318.1"/>
    </source>
</evidence>
<sequence>MRVIEKNKNKKLVIILFVILFLLGAKLPKKNLFQSLLDISKGTIIENGVKLISEDSLGKEKSFQQILNSLDIEETEIKDYKENEKKVIIEFQKESLRGYIQQEHIKDKNLSRTTMVLIEKNSENILDDLKKSGNKILNGNLKIYSYMKVKINTEDLDSANKKIIERLNYDINTVKIINGYSNFLENKSFQYALVNYSSGSYLIMGEPQIFELY</sequence>
<dbReference type="RefSeq" id="WP_096636255.1">
    <property type="nucleotide sequence ID" value="NZ_JAHLNT010000016.1"/>
</dbReference>
<organism evidence="1 2">
    <name type="scientific">Clostridium cochlearium</name>
    <dbReference type="NCBI Taxonomy" id="1494"/>
    <lineage>
        <taxon>Bacteria</taxon>
        <taxon>Bacillati</taxon>
        <taxon>Bacillota</taxon>
        <taxon>Clostridia</taxon>
        <taxon>Eubacteriales</taxon>
        <taxon>Clostridiaceae</taxon>
        <taxon>Clostridium</taxon>
    </lineage>
</organism>
<accession>A0A2X2W0A6</accession>
<reference evidence="1 2" key="1">
    <citation type="submission" date="2018-06" db="EMBL/GenBank/DDBJ databases">
        <authorList>
            <consortium name="Pathogen Informatics"/>
            <person name="Doyle S."/>
        </authorList>
    </citation>
    <scope>NUCLEOTIDE SEQUENCE [LARGE SCALE GENOMIC DNA]</scope>
    <source>
        <strain evidence="1 2">NCTC13028</strain>
    </source>
</reference>
<protein>
    <submittedName>
        <fullName evidence="1">Uncharacterized protein</fullName>
    </submittedName>
</protein>
<gene>
    <name evidence="1" type="ORF">NCTC13028_01221</name>
</gene>